<gene>
    <name evidence="2" type="ORF">SAMEA4412673_01993</name>
</gene>
<dbReference type="GO" id="GO:0030246">
    <property type="term" value="F:carbohydrate binding"/>
    <property type="evidence" value="ECO:0007669"/>
    <property type="project" value="InterPro"/>
</dbReference>
<dbReference type="Proteomes" id="UP000215355">
    <property type="component" value="Chromosome 1"/>
</dbReference>
<evidence type="ECO:0000313" key="2">
    <source>
        <dbReference type="EMBL" id="SNV50245.1"/>
    </source>
</evidence>
<proteinExistence type="predicted"/>
<name>A0AAJ4XBG1_9SPHI</name>
<dbReference type="AlphaFoldDB" id="A0AAJ4XBG1"/>
<organism evidence="2 3">
    <name type="scientific">Sphingobacterium mizutaii</name>
    <dbReference type="NCBI Taxonomy" id="1010"/>
    <lineage>
        <taxon>Bacteria</taxon>
        <taxon>Pseudomonadati</taxon>
        <taxon>Bacteroidota</taxon>
        <taxon>Sphingobacteriia</taxon>
        <taxon>Sphingobacteriales</taxon>
        <taxon>Sphingobacteriaceae</taxon>
        <taxon>Sphingobacterium</taxon>
    </lineage>
</organism>
<evidence type="ECO:0000313" key="3">
    <source>
        <dbReference type="Proteomes" id="UP000215355"/>
    </source>
</evidence>
<dbReference type="InterPro" id="IPR010502">
    <property type="entry name" value="Carb-bd_dom_fam9"/>
</dbReference>
<reference evidence="2 3" key="1">
    <citation type="submission" date="2017-06" db="EMBL/GenBank/DDBJ databases">
        <authorList>
            <consortium name="Pathogen Informatics"/>
        </authorList>
    </citation>
    <scope>NUCLEOTIDE SEQUENCE [LARGE SCALE GENOMIC DNA]</scope>
    <source>
        <strain evidence="2 3">NCTC12149</strain>
    </source>
</reference>
<dbReference type="GO" id="GO:0004553">
    <property type="term" value="F:hydrolase activity, hydrolyzing O-glycosyl compounds"/>
    <property type="evidence" value="ECO:0007669"/>
    <property type="project" value="InterPro"/>
</dbReference>
<dbReference type="KEGG" id="smiz:4412673_01993"/>
<protein>
    <submittedName>
        <fullName evidence="2">Domain of uncharacterized function (DUF1083)</fullName>
    </submittedName>
</protein>
<accession>A0AAJ4XBG1</accession>
<evidence type="ECO:0000259" key="1">
    <source>
        <dbReference type="Pfam" id="PF06452"/>
    </source>
</evidence>
<dbReference type="Pfam" id="PF06452">
    <property type="entry name" value="CBM9_1"/>
    <property type="match status" value="1"/>
</dbReference>
<dbReference type="GO" id="GO:0016052">
    <property type="term" value="P:carbohydrate catabolic process"/>
    <property type="evidence" value="ECO:0007669"/>
    <property type="project" value="InterPro"/>
</dbReference>
<dbReference type="Gene3D" id="2.60.40.1190">
    <property type="match status" value="1"/>
</dbReference>
<dbReference type="EMBL" id="LT906468">
    <property type="protein sequence ID" value="SNV50245.1"/>
    <property type="molecule type" value="Genomic_DNA"/>
</dbReference>
<dbReference type="RefSeq" id="WP_093096228.1">
    <property type="nucleotide sequence ID" value="NZ_FNGK01000001.1"/>
</dbReference>
<feature type="domain" description="Carbohydrate-binding" evidence="1">
    <location>
        <begin position="45"/>
        <end position="233"/>
    </location>
</feature>
<sequence>MLINPKPFLFTFILLIGLFSHPKFTIAQSTDTPIIPINKGLSITIDGNLSDWNNQNNLFSVNQFISPWGNQNFGKTIFKAFHDGSYFYFYFDIMDKNIIEKKFEKEADVGGGDRGEIFLSADTGLSEYYCFEISASAKVLDYRASHYRKFDYGWDLESLEVKSKIKTDGYILEGRIPMAFIKGLMASNSEQSLYLGLFRGEFDSMEWDEKTINWISWIRPTSEKPDFHITSAFKKVQFGQ</sequence>
<dbReference type="SUPFAM" id="SSF49344">
    <property type="entry name" value="CBD9-like"/>
    <property type="match status" value="1"/>
</dbReference>